<keyword evidence="4" id="KW-0106">Calcium</keyword>
<evidence type="ECO:0000313" key="8">
    <source>
        <dbReference type="EMBL" id="TDU81008.1"/>
    </source>
</evidence>
<dbReference type="PANTHER" id="PTHR42693:SF53">
    <property type="entry name" value="ENDO-4-O-SULFATASE"/>
    <property type="match status" value="1"/>
</dbReference>
<evidence type="ECO:0000256" key="2">
    <source>
        <dbReference type="ARBA" id="ARBA00022723"/>
    </source>
</evidence>
<gene>
    <name evidence="8" type="ORF">EI77_00310</name>
</gene>
<dbReference type="Pfam" id="PF13202">
    <property type="entry name" value="EF-hand_5"/>
    <property type="match status" value="1"/>
</dbReference>
<evidence type="ECO:0000256" key="6">
    <source>
        <dbReference type="SAM" id="SignalP"/>
    </source>
</evidence>
<dbReference type="Proteomes" id="UP000295662">
    <property type="component" value="Unassembled WGS sequence"/>
</dbReference>
<dbReference type="Gene3D" id="3.40.720.10">
    <property type="entry name" value="Alkaline Phosphatase, subunit A"/>
    <property type="match status" value="1"/>
</dbReference>
<evidence type="ECO:0000256" key="3">
    <source>
        <dbReference type="ARBA" id="ARBA00022801"/>
    </source>
</evidence>
<dbReference type="InterPro" id="IPR024607">
    <property type="entry name" value="Sulfatase_CS"/>
</dbReference>
<dbReference type="InterPro" id="IPR000917">
    <property type="entry name" value="Sulfatase_N"/>
</dbReference>
<feature type="signal peptide" evidence="6">
    <location>
        <begin position="1"/>
        <end position="19"/>
    </location>
</feature>
<dbReference type="RefSeq" id="WP_133792995.1">
    <property type="nucleotide sequence ID" value="NZ_SOCA01000001.1"/>
</dbReference>
<evidence type="ECO:0000256" key="4">
    <source>
        <dbReference type="ARBA" id="ARBA00022837"/>
    </source>
</evidence>
<dbReference type="InterPro" id="IPR002048">
    <property type="entry name" value="EF_hand_dom"/>
</dbReference>
<evidence type="ECO:0000256" key="1">
    <source>
        <dbReference type="ARBA" id="ARBA00008779"/>
    </source>
</evidence>
<sequence>MKNLLLSALFLVTLNSLHAERPNIVFIYADDWGWGDLACHGHPELKTPNLDRLAKEGTDFQQFVVCNPVCSPSRTAIVTGQYPARHGVHQHFASHEQNAERGMPDWLDPKVTLLPRLMQQAGYKTGHFGKWHLSGGGRDMSPPLPAEYGYDEAAVWTGPGRSVFDDTDMKNQLGRGEERSVACFQTTAATEHALRFIQAAKDQPFYLNLWLHEAHHLVAATEEDKQAYPDTAEPQRTYFASLTRADKQIGRVLALLDELGLTKNTLVIFSSDNGPENSMPDPGQKFYYSVGDTGGLRGRKRSLYMGGVNVPFLVRWPGAVPAGRVDKTSVLAGVDVMPTVLAACGIQAPTDWQSDGTDIIAALKGETFTRPEPLFWEWRGPNVTEANWPQLSMRDGFHTLLMSFDAKRIELYDLAHDRKQENNLATAQPERTAKMVQAILAWQKTLPSPKPPVAAKTQARKPAKSGSAKPSADLQAVFGRWDKDGNGSLTLAEYTDGLSKKDNAPQRFKTFDKNDDGLVSVEEFSIRN</sequence>
<accession>A0A4R7SS54</accession>
<dbReference type="InterPro" id="IPR050738">
    <property type="entry name" value="Sulfatase"/>
</dbReference>
<organism evidence="8 9">
    <name type="scientific">Prosthecobacter fusiformis</name>
    <dbReference type="NCBI Taxonomy" id="48464"/>
    <lineage>
        <taxon>Bacteria</taxon>
        <taxon>Pseudomonadati</taxon>
        <taxon>Verrucomicrobiota</taxon>
        <taxon>Verrucomicrobiia</taxon>
        <taxon>Verrucomicrobiales</taxon>
        <taxon>Verrucomicrobiaceae</taxon>
        <taxon>Prosthecobacter</taxon>
    </lineage>
</organism>
<feature type="chain" id="PRO_5020209479" evidence="6">
    <location>
        <begin position="20"/>
        <end position="528"/>
    </location>
</feature>
<dbReference type="InterPro" id="IPR011992">
    <property type="entry name" value="EF-hand-dom_pair"/>
</dbReference>
<keyword evidence="6" id="KW-0732">Signal</keyword>
<dbReference type="InterPro" id="IPR017850">
    <property type="entry name" value="Alkaline_phosphatase_core_sf"/>
</dbReference>
<dbReference type="SUPFAM" id="SSF53649">
    <property type="entry name" value="Alkaline phosphatase-like"/>
    <property type="match status" value="1"/>
</dbReference>
<dbReference type="PANTHER" id="PTHR42693">
    <property type="entry name" value="ARYLSULFATASE FAMILY MEMBER"/>
    <property type="match status" value="1"/>
</dbReference>
<proteinExistence type="inferred from homology"/>
<comment type="caution">
    <text evidence="8">The sequence shown here is derived from an EMBL/GenBank/DDBJ whole genome shotgun (WGS) entry which is preliminary data.</text>
</comment>
<evidence type="ECO:0000313" key="9">
    <source>
        <dbReference type="Proteomes" id="UP000295662"/>
    </source>
</evidence>
<evidence type="ECO:0000256" key="5">
    <source>
        <dbReference type="SAM" id="MobiDB-lite"/>
    </source>
</evidence>
<dbReference type="CDD" id="cd00051">
    <property type="entry name" value="EFh"/>
    <property type="match status" value="1"/>
</dbReference>
<reference evidence="8 9" key="1">
    <citation type="submission" date="2019-03" db="EMBL/GenBank/DDBJ databases">
        <title>Genomic Encyclopedia of Archaeal and Bacterial Type Strains, Phase II (KMG-II): from individual species to whole genera.</title>
        <authorList>
            <person name="Goeker M."/>
        </authorList>
    </citation>
    <scope>NUCLEOTIDE SEQUENCE [LARGE SCALE GENOMIC DNA]</scope>
    <source>
        <strain evidence="8 9">ATCC 25309</strain>
    </source>
</reference>
<keyword evidence="9" id="KW-1185">Reference proteome</keyword>
<dbReference type="PROSITE" id="PS00018">
    <property type="entry name" value="EF_HAND_1"/>
    <property type="match status" value="2"/>
</dbReference>
<comment type="similarity">
    <text evidence="1">Belongs to the sulfatase family.</text>
</comment>
<evidence type="ECO:0000259" key="7">
    <source>
        <dbReference type="PROSITE" id="PS50222"/>
    </source>
</evidence>
<dbReference type="PROSITE" id="PS50222">
    <property type="entry name" value="EF_HAND_2"/>
    <property type="match status" value="1"/>
</dbReference>
<dbReference type="AlphaFoldDB" id="A0A4R7SS54"/>
<dbReference type="Gene3D" id="3.30.1120.10">
    <property type="match status" value="1"/>
</dbReference>
<dbReference type="Pfam" id="PF00884">
    <property type="entry name" value="Sulfatase"/>
    <property type="match status" value="1"/>
</dbReference>
<dbReference type="PROSITE" id="PS00523">
    <property type="entry name" value="SULFATASE_1"/>
    <property type="match status" value="1"/>
</dbReference>
<feature type="domain" description="EF-hand" evidence="7">
    <location>
        <begin position="469"/>
        <end position="504"/>
    </location>
</feature>
<feature type="region of interest" description="Disordered" evidence="5">
    <location>
        <begin position="447"/>
        <end position="472"/>
    </location>
</feature>
<dbReference type="EMBL" id="SOCA01000001">
    <property type="protein sequence ID" value="TDU81008.1"/>
    <property type="molecule type" value="Genomic_DNA"/>
</dbReference>
<keyword evidence="2" id="KW-0479">Metal-binding</keyword>
<dbReference type="GO" id="GO:0004065">
    <property type="term" value="F:arylsulfatase activity"/>
    <property type="evidence" value="ECO:0007669"/>
    <property type="project" value="TreeGrafter"/>
</dbReference>
<keyword evidence="3" id="KW-0378">Hydrolase</keyword>
<dbReference type="Gene3D" id="1.10.238.10">
    <property type="entry name" value="EF-hand"/>
    <property type="match status" value="1"/>
</dbReference>
<name>A0A4R7SS54_9BACT</name>
<dbReference type="InterPro" id="IPR018247">
    <property type="entry name" value="EF_Hand_1_Ca_BS"/>
</dbReference>
<dbReference type="SUPFAM" id="SSF47473">
    <property type="entry name" value="EF-hand"/>
    <property type="match status" value="1"/>
</dbReference>
<protein>
    <submittedName>
        <fullName evidence="8">N-acetylgalactosamine-6-sulfatase</fullName>
    </submittedName>
</protein>
<dbReference type="GO" id="GO:0005509">
    <property type="term" value="F:calcium ion binding"/>
    <property type="evidence" value="ECO:0007669"/>
    <property type="project" value="InterPro"/>
</dbReference>
<dbReference type="OrthoDB" id="9803751at2"/>